<sequence length="60" mass="6396">MSNPSSVPCLGLPRNRLAARLRVRPSGRPEVLFGRHSTGGLLRGSSRPSGRGDPAYLKLA</sequence>
<reference evidence="2 3" key="1">
    <citation type="journal article" date="2008" name="Nature">
        <title>The genome of the model beetle and pest Tribolium castaneum.</title>
        <authorList>
            <consortium name="Tribolium Genome Sequencing Consortium"/>
            <person name="Richards S."/>
            <person name="Gibbs R.A."/>
            <person name="Weinstock G.M."/>
            <person name="Brown S.J."/>
            <person name="Denell R."/>
            <person name="Beeman R.W."/>
            <person name="Gibbs R."/>
            <person name="Beeman R.W."/>
            <person name="Brown S.J."/>
            <person name="Bucher G."/>
            <person name="Friedrich M."/>
            <person name="Grimmelikhuijzen C.J."/>
            <person name="Klingler M."/>
            <person name="Lorenzen M."/>
            <person name="Richards S."/>
            <person name="Roth S."/>
            <person name="Schroder R."/>
            <person name="Tautz D."/>
            <person name="Zdobnov E.M."/>
            <person name="Muzny D."/>
            <person name="Gibbs R.A."/>
            <person name="Weinstock G.M."/>
            <person name="Attaway T."/>
            <person name="Bell S."/>
            <person name="Buhay C.J."/>
            <person name="Chandrabose M.N."/>
            <person name="Chavez D."/>
            <person name="Clerk-Blankenburg K.P."/>
            <person name="Cree A."/>
            <person name="Dao M."/>
            <person name="Davis C."/>
            <person name="Chacko J."/>
            <person name="Dinh H."/>
            <person name="Dugan-Rocha S."/>
            <person name="Fowler G."/>
            <person name="Garner T.T."/>
            <person name="Garnes J."/>
            <person name="Gnirke A."/>
            <person name="Hawes A."/>
            <person name="Hernandez J."/>
            <person name="Hines S."/>
            <person name="Holder M."/>
            <person name="Hume J."/>
            <person name="Jhangiani S.N."/>
            <person name="Joshi V."/>
            <person name="Khan Z.M."/>
            <person name="Jackson L."/>
            <person name="Kovar C."/>
            <person name="Kowis A."/>
            <person name="Lee S."/>
            <person name="Lewis L.R."/>
            <person name="Margolis J."/>
            <person name="Morgan M."/>
            <person name="Nazareth L.V."/>
            <person name="Nguyen N."/>
            <person name="Okwuonu G."/>
            <person name="Parker D."/>
            <person name="Richards S."/>
            <person name="Ruiz S.J."/>
            <person name="Santibanez J."/>
            <person name="Savard J."/>
            <person name="Scherer S.E."/>
            <person name="Schneider B."/>
            <person name="Sodergren E."/>
            <person name="Tautz D."/>
            <person name="Vattahil S."/>
            <person name="Villasana D."/>
            <person name="White C.S."/>
            <person name="Wright R."/>
            <person name="Park Y."/>
            <person name="Beeman R.W."/>
            <person name="Lord J."/>
            <person name="Oppert B."/>
            <person name="Lorenzen M."/>
            <person name="Brown S."/>
            <person name="Wang L."/>
            <person name="Savard J."/>
            <person name="Tautz D."/>
            <person name="Richards S."/>
            <person name="Weinstock G."/>
            <person name="Gibbs R.A."/>
            <person name="Liu Y."/>
            <person name="Worley K."/>
            <person name="Weinstock G."/>
            <person name="Elsik C.G."/>
            <person name="Reese J.T."/>
            <person name="Elhaik E."/>
            <person name="Landan G."/>
            <person name="Graur D."/>
            <person name="Arensburger P."/>
            <person name="Atkinson P."/>
            <person name="Beeman R.W."/>
            <person name="Beidler J."/>
            <person name="Brown S.J."/>
            <person name="Demuth J.P."/>
            <person name="Drury D.W."/>
            <person name="Du Y.Z."/>
            <person name="Fujiwara H."/>
            <person name="Lorenzen M."/>
            <person name="Maselli V."/>
            <person name="Osanai M."/>
            <person name="Park Y."/>
            <person name="Robertson H.M."/>
            <person name="Tu Z."/>
            <person name="Wang J.J."/>
            <person name="Wang S."/>
            <person name="Richards S."/>
            <person name="Song H."/>
            <person name="Zhang L."/>
            <person name="Sodergren E."/>
            <person name="Werner D."/>
            <person name="Stanke M."/>
            <person name="Morgenstern B."/>
            <person name="Solovyev V."/>
            <person name="Kosarev P."/>
            <person name="Brown G."/>
            <person name="Chen H.C."/>
            <person name="Ermolaeva O."/>
            <person name="Hlavina W."/>
            <person name="Kapustin Y."/>
            <person name="Kiryutin B."/>
            <person name="Kitts P."/>
            <person name="Maglott D."/>
            <person name="Pruitt K."/>
            <person name="Sapojnikov V."/>
            <person name="Souvorov A."/>
            <person name="Mackey A.J."/>
            <person name="Waterhouse R.M."/>
            <person name="Wyder S."/>
            <person name="Zdobnov E.M."/>
            <person name="Zdobnov E.M."/>
            <person name="Wyder S."/>
            <person name="Kriventseva E.V."/>
            <person name="Kadowaki T."/>
            <person name="Bork P."/>
            <person name="Aranda M."/>
            <person name="Bao R."/>
            <person name="Beermann A."/>
            <person name="Berns N."/>
            <person name="Bolognesi R."/>
            <person name="Bonneton F."/>
            <person name="Bopp D."/>
            <person name="Brown S.J."/>
            <person name="Bucher G."/>
            <person name="Butts T."/>
            <person name="Chaumot A."/>
            <person name="Denell R.E."/>
            <person name="Ferrier D.E."/>
            <person name="Friedrich M."/>
            <person name="Gordon C.M."/>
            <person name="Jindra M."/>
            <person name="Klingler M."/>
            <person name="Lan Q."/>
            <person name="Lattorff H.M."/>
            <person name="Laudet V."/>
            <person name="von Levetsow C."/>
            <person name="Liu Z."/>
            <person name="Lutz R."/>
            <person name="Lynch J.A."/>
            <person name="da Fonseca R.N."/>
            <person name="Posnien N."/>
            <person name="Reuter R."/>
            <person name="Roth S."/>
            <person name="Savard J."/>
            <person name="Schinko J.B."/>
            <person name="Schmitt C."/>
            <person name="Schoppmeier M."/>
            <person name="Schroder R."/>
            <person name="Shippy T.D."/>
            <person name="Simonnet F."/>
            <person name="Marques-Souza H."/>
            <person name="Tautz D."/>
            <person name="Tomoyasu Y."/>
            <person name="Trauner J."/>
            <person name="Van der Zee M."/>
            <person name="Vervoort M."/>
            <person name="Wittkopp N."/>
            <person name="Wimmer E.A."/>
            <person name="Yang X."/>
            <person name="Jones A.K."/>
            <person name="Sattelle D.B."/>
            <person name="Ebert P.R."/>
            <person name="Nelson D."/>
            <person name="Scott J.G."/>
            <person name="Beeman R.W."/>
            <person name="Muthukrishnan S."/>
            <person name="Kramer K.J."/>
            <person name="Arakane Y."/>
            <person name="Beeman R.W."/>
            <person name="Zhu Q."/>
            <person name="Hogenkamp D."/>
            <person name="Dixit R."/>
            <person name="Oppert B."/>
            <person name="Jiang H."/>
            <person name="Zou Z."/>
            <person name="Marshall J."/>
            <person name="Elpidina E."/>
            <person name="Vinokurov K."/>
            <person name="Oppert C."/>
            <person name="Zou Z."/>
            <person name="Evans J."/>
            <person name="Lu Z."/>
            <person name="Zhao P."/>
            <person name="Sumathipala N."/>
            <person name="Altincicek B."/>
            <person name="Vilcinskas A."/>
            <person name="Williams M."/>
            <person name="Hultmark D."/>
            <person name="Hetru C."/>
            <person name="Jiang H."/>
            <person name="Grimmelikhuijzen C.J."/>
            <person name="Hauser F."/>
            <person name="Cazzamali G."/>
            <person name="Williamson M."/>
            <person name="Park Y."/>
            <person name="Li B."/>
            <person name="Tanaka Y."/>
            <person name="Predel R."/>
            <person name="Neupert S."/>
            <person name="Schachtner J."/>
            <person name="Verleyen P."/>
            <person name="Raible F."/>
            <person name="Bork P."/>
            <person name="Friedrich M."/>
            <person name="Walden K.K."/>
            <person name="Robertson H.M."/>
            <person name="Angeli S."/>
            <person name="Foret S."/>
            <person name="Bucher G."/>
            <person name="Schuetz S."/>
            <person name="Maleszka R."/>
            <person name="Wimmer E.A."/>
            <person name="Beeman R.W."/>
            <person name="Lorenzen M."/>
            <person name="Tomoyasu Y."/>
            <person name="Miller S.C."/>
            <person name="Grossmann D."/>
            <person name="Bucher G."/>
        </authorList>
    </citation>
    <scope>NUCLEOTIDE SEQUENCE [LARGE SCALE GENOMIC DNA]</scope>
    <source>
        <strain evidence="2 3">Georgia GA2</strain>
    </source>
</reference>
<evidence type="ECO:0000256" key="1">
    <source>
        <dbReference type="SAM" id="MobiDB-lite"/>
    </source>
</evidence>
<gene>
    <name evidence="2" type="primary">AUGUSTUS-3.0.2_31948</name>
    <name evidence="2" type="ORF">TcasGA2_TC031948</name>
</gene>
<organism evidence="2 3">
    <name type="scientific">Tribolium castaneum</name>
    <name type="common">Red flour beetle</name>
    <dbReference type="NCBI Taxonomy" id="7070"/>
    <lineage>
        <taxon>Eukaryota</taxon>
        <taxon>Metazoa</taxon>
        <taxon>Ecdysozoa</taxon>
        <taxon>Arthropoda</taxon>
        <taxon>Hexapoda</taxon>
        <taxon>Insecta</taxon>
        <taxon>Pterygota</taxon>
        <taxon>Neoptera</taxon>
        <taxon>Endopterygota</taxon>
        <taxon>Coleoptera</taxon>
        <taxon>Polyphaga</taxon>
        <taxon>Cucujiformia</taxon>
        <taxon>Tenebrionidae</taxon>
        <taxon>Tenebrionidae incertae sedis</taxon>
        <taxon>Tribolium</taxon>
    </lineage>
</organism>
<reference evidence="2 3" key="2">
    <citation type="journal article" date="2010" name="Nucleic Acids Res.">
        <title>BeetleBase in 2010: revisions to provide comprehensive genomic information for Tribolium castaneum.</title>
        <authorList>
            <person name="Kim H.S."/>
            <person name="Murphy T."/>
            <person name="Xia J."/>
            <person name="Caragea D."/>
            <person name="Park Y."/>
            <person name="Beeman R.W."/>
            <person name="Lorenzen M.D."/>
            <person name="Butcher S."/>
            <person name="Manak J.R."/>
            <person name="Brown S.J."/>
        </authorList>
    </citation>
    <scope>NUCLEOTIDE SEQUENCE [LARGE SCALE GENOMIC DNA]</scope>
    <source>
        <strain evidence="2 3">Georgia GA2</strain>
    </source>
</reference>
<dbReference type="AlphaFoldDB" id="A0A139W962"/>
<name>A0A139W962_TRICA</name>
<keyword evidence="3" id="KW-1185">Reference proteome</keyword>
<protein>
    <submittedName>
        <fullName evidence="2">Uncharacterized protein</fullName>
    </submittedName>
</protein>
<dbReference type="Proteomes" id="UP000007266">
    <property type="component" value="Unassembled WGS sequence"/>
</dbReference>
<dbReference type="InParanoid" id="A0A139W962"/>
<feature type="compositionally biased region" description="Low complexity" evidence="1">
    <location>
        <begin position="34"/>
        <end position="52"/>
    </location>
</feature>
<proteinExistence type="predicted"/>
<evidence type="ECO:0000313" key="3">
    <source>
        <dbReference type="Proteomes" id="UP000007266"/>
    </source>
</evidence>
<dbReference type="EMBL" id="KQ972661">
    <property type="protein sequence ID" value="KXZ75825.1"/>
    <property type="molecule type" value="Genomic_DNA"/>
</dbReference>
<accession>A0A139W962</accession>
<feature type="region of interest" description="Disordered" evidence="1">
    <location>
        <begin position="29"/>
        <end position="60"/>
    </location>
</feature>
<evidence type="ECO:0000313" key="2">
    <source>
        <dbReference type="EMBL" id="KXZ75825.1"/>
    </source>
</evidence>